<evidence type="ECO:0000256" key="2">
    <source>
        <dbReference type="PROSITE-ProRule" id="PRU00059"/>
    </source>
</evidence>
<name>E4WSP5_OIKDI</name>
<organism evidence="4 5">
    <name type="scientific">Oikopleura dioica</name>
    <name type="common">Tunicate</name>
    <dbReference type="NCBI Taxonomy" id="34765"/>
    <lineage>
        <taxon>Eukaryota</taxon>
        <taxon>Metazoa</taxon>
        <taxon>Chordata</taxon>
        <taxon>Tunicata</taxon>
        <taxon>Appendicularia</taxon>
        <taxon>Copelata</taxon>
        <taxon>Oikopleuridae</taxon>
        <taxon>Oikopleura</taxon>
    </lineage>
</organism>
<dbReference type="InterPro" id="IPR000859">
    <property type="entry name" value="CUB_dom"/>
</dbReference>
<dbReference type="EMBL" id="FN653016">
    <property type="protein sequence ID" value="CBY06856.1"/>
    <property type="molecule type" value="Genomic_DNA"/>
</dbReference>
<gene>
    <name evidence="4" type="ORF">GSOID_T00005926001</name>
</gene>
<evidence type="ECO:0000313" key="5">
    <source>
        <dbReference type="Proteomes" id="UP000001307"/>
    </source>
</evidence>
<dbReference type="SUPFAM" id="SSF49854">
    <property type="entry name" value="Spermadhesin, CUB domain"/>
    <property type="match status" value="1"/>
</dbReference>
<reference evidence="4 5" key="1">
    <citation type="journal article" date="2010" name="Science">
        <title>Plasticity of animal genome architecture unmasked by rapid evolution of a pelagic tunicate.</title>
        <authorList>
            <person name="Denoeud F."/>
            <person name="Henriet S."/>
            <person name="Mungpakdee S."/>
            <person name="Aury J.M."/>
            <person name="Da Silva C."/>
            <person name="Brinkmann H."/>
            <person name="Mikhaleva J."/>
            <person name="Olsen L.C."/>
            <person name="Jubin C."/>
            <person name="Canestro C."/>
            <person name="Bouquet J.M."/>
            <person name="Danks G."/>
            <person name="Poulain J."/>
            <person name="Campsteijn C."/>
            <person name="Adamski M."/>
            <person name="Cross I."/>
            <person name="Yadetie F."/>
            <person name="Muffato M."/>
            <person name="Louis A."/>
            <person name="Butcher S."/>
            <person name="Tsagkogeorga G."/>
            <person name="Konrad A."/>
            <person name="Singh S."/>
            <person name="Jensen M.F."/>
            <person name="Cong E.H."/>
            <person name="Eikeseth-Otteraa H."/>
            <person name="Noel B."/>
            <person name="Anthouard V."/>
            <person name="Porcel B.M."/>
            <person name="Kachouri-Lafond R."/>
            <person name="Nishino A."/>
            <person name="Ugolini M."/>
            <person name="Chourrout P."/>
            <person name="Nishida H."/>
            <person name="Aasland R."/>
            <person name="Huzurbazar S."/>
            <person name="Westhof E."/>
            <person name="Delsuc F."/>
            <person name="Lehrach H."/>
            <person name="Reinhardt R."/>
            <person name="Weissenbach J."/>
            <person name="Roy S.W."/>
            <person name="Artiguenave F."/>
            <person name="Postlethwait J.H."/>
            <person name="Manak J.R."/>
            <person name="Thompson E.M."/>
            <person name="Jaillon O."/>
            <person name="Du Pasquier L."/>
            <person name="Boudinot P."/>
            <person name="Liberles D.A."/>
            <person name="Volff J.N."/>
            <person name="Philippe H."/>
            <person name="Lenhard B."/>
            <person name="Roest Crollius H."/>
            <person name="Wincker P."/>
            <person name="Chourrout D."/>
        </authorList>
    </citation>
    <scope>NUCLEOTIDE SEQUENCE [LARGE SCALE GENOMIC DNA]</scope>
</reference>
<keyword evidence="1" id="KW-1015">Disulfide bond</keyword>
<dbReference type="InterPro" id="IPR035914">
    <property type="entry name" value="Sperma_CUB_dom_sf"/>
</dbReference>
<dbReference type="AlphaFoldDB" id="E4WSP5"/>
<keyword evidence="5" id="KW-1185">Reference proteome</keyword>
<comment type="caution">
    <text evidence="2">Lacks conserved residue(s) required for the propagation of feature annotation.</text>
</comment>
<dbReference type="Proteomes" id="UP000001307">
    <property type="component" value="Unassembled WGS sequence"/>
</dbReference>
<dbReference type="PROSITE" id="PS01180">
    <property type="entry name" value="CUB"/>
    <property type="match status" value="1"/>
</dbReference>
<evidence type="ECO:0000313" key="4">
    <source>
        <dbReference type="EMBL" id="CBY06856.1"/>
    </source>
</evidence>
<dbReference type="Pfam" id="PF00431">
    <property type="entry name" value="CUB"/>
    <property type="match status" value="1"/>
</dbReference>
<evidence type="ECO:0000259" key="3">
    <source>
        <dbReference type="PROSITE" id="PS01180"/>
    </source>
</evidence>
<dbReference type="InParanoid" id="E4WSP5"/>
<protein>
    <recommendedName>
        <fullName evidence="3">CUB domain-containing protein</fullName>
    </recommendedName>
</protein>
<dbReference type="Gene3D" id="2.60.120.290">
    <property type="entry name" value="Spermadhesin, CUB domain"/>
    <property type="match status" value="1"/>
</dbReference>
<feature type="domain" description="CUB" evidence="3">
    <location>
        <begin position="1"/>
        <end position="95"/>
    </location>
</feature>
<sequence length="95" mass="11025">MTLTGNSGSIILNSTLHDGITHCLWTIEAENDQNIMLKFDKSFGFDIEYHRQCGFDKLHIIDGNTNVRMARICGPKRNYDRNRFYLSKIQLEICI</sequence>
<evidence type="ECO:0000256" key="1">
    <source>
        <dbReference type="ARBA" id="ARBA00023157"/>
    </source>
</evidence>
<dbReference type="CDD" id="cd00041">
    <property type="entry name" value="CUB"/>
    <property type="match status" value="1"/>
</dbReference>
<accession>E4WSP5</accession>
<proteinExistence type="predicted"/>